<comment type="caution">
    <text evidence="2">The sequence shown here is derived from an EMBL/GenBank/DDBJ whole genome shotgun (WGS) entry which is preliminary data.</text>
</comment>
<evidence type="ECO:0000313" key="2">
    <source>
        <dbReference type="EMBL" id="KNZ70401.1"/>
    </source>
</evidence>
<dbReference type="AlphaFoldDB" id="A0A0L6W4K2"/>
<accession>A0A0L6W4K2</accession>
<name>A0A0L6W4K2_9FIRM</name>
<keyword evidence="1" id="KW-1133">Transmembrane helix</keyword>
<gene>
    <name evidence="2" type="ORF">Tfer_0967</name>
</gene>
<proteinExistence type="predicted"/>
<evidence type="ECO:0000313" key="3">
    <source>
        <dbReference type="Proteomes" id="UP000037175"/>
    </source>
</evidence>
<keyword evidence="1" id="KW-0472">Membrane</keyword>
<dbReference type="PATRIC" id="fig|281456.6.peg.1026"/>
<feature type="transmembrane region" description="Helical" evidence="1">
    <location>
        <begin position="12"/>
        <end position="33"/>
    </location>
</feature>
<keyword evidence="1" id="KW-0812">Transmembrane</keyword>
<dbReference type="Proteomes" id="UP000037175">
    <property type="component" value="Unassembled WGS sequence"/>
</dbReference>
<feature type="transmembrane region" description="Helical" evidence="1">
    <location>
        <begin position="53"/>
        <end position="79"/>
    </location>
</feature>
<sequence length="151" mass="16509">MKRDTVAAGTWIGIWGTVLIILLSYLEMTFGILNTPPWNIAADVFLTSANIKTLYGLIIGMAGTLALGIATTLFIAAILRLTGTDYAWLKGVIVANAIGFGTMGLFMPMLNISENIQSEPWTNILALLDLTIFGLFTGYMLKKSFQQRVEK</sequence>
<keyword evidence="3" id="KW-1185">Reference proteome</keyword>
<feature type="transmembrane region" description="Helical" evidence="1">
    <location>
        <begin position="121"/>
        <end position="141"/>
    </location>
</feature>
<organism evidence="2 3">
    <name type="scientific">Thermincola ferriacetica</name>
    <dbReference type="NCBI Taxonomy" id="281456"/>
    <lineage>
        <taxon>Bacteria</taxon>
        <taxon>Bacillati</taxon>
        <taxon>Bacillota</taxon>
        <taxon>Clostridia</taxon>
        <taxon>Eubacteriales</taxon>
        <taxon>Thermincolaceae</taxon>
        <taxon>Thermincola</taxon>
    </lineage>
</organism>
<reference evidence="3" key="1">
    <citation type="submission" date="2015-07" db="EMBL/GenBank/DDBJ databases">
        <title>Complete Genome of Thermincola ferriacetica strain Z-0001T.</title>
        <authorList>
            <person name="Lusk B."/>
            <person name="Badalamenti J.P."/>
            <person name="Parameswaran P."/>
            <person name="Bond D.R."/>
            <person name="Torres C.I."/>
        </authorList>
    </citation>
    <scope>NUCLEOTIDE SEQUENCE [LARGE SCALE GENOMIC DNA]</scope>
    <source>
        <strain evidence="3">Z-0001</strain>
    </source>
</reference>
<protein>
    <submittedName>
        <fullName evidence="2">Uncharacterized protein</fullName>
    </submittedName>
</protein>
<dbReference type="EMBL" id="LGTE01000004">
    <property type="protein sequence ID" value="KNZ70401.1"/>
    <property type="molecule type" value="Genomic_DNA"/>
</dbReference>
<feature type="transmembrane region" description="Helical" evidence="1">
    <location>
        <begin position="91"/>
        <end position="109"/>
    </location>
</feature>
<dbReference type="RefSeq" id="WP_013119820.1">
    <property type="nucleotide sequence ID" value="NZ_LGTE01000004.1"/>
</dbReference>
<evidence type="ECO:0000256" key="1">
    <source>
        <dbReference type="SAM" id="Phobius"/>
    </source>
</evidence>